<dbReference type="InterPro" id="IPR000859">
    <property type="entry name" value="CUB_dom"/>
</dbReference>
<organism evidence="5 6">
    <name type="scientific">Pristionchus mayeri</name>
    <dbReference type="NCBI Taxonomy" id="1317129"/>
    <lineage>
        <taxon>Eukaryota</taxon>
        <taxon>Metazoa</taxon>
        <taxon>Ecdysozoa</taxon>
        <taxon>Nematoda</taxon>
        <taxon>Chromadorea</taxon>
        <taxon>Rhabditida</taxon>
        <taxon>Rhabditina</taxon>
        <taxon>Diplogasteromorpha</taxon>
        <taxon>Diplogasteroidea</taxon>
        <taxon>Neodiplogasteridae</taxon>
        <taxon>Pristionchus</taxon>
    </lineage>
</organism>
<dbReference type="PANTHER" id="PTHR22991:SF40">
    <property type="entry name" value="PROTEIN CBG13490"/>
    <property type="match status" value="1"/>
</dbReference>
<dbReference type="PROSITE" id="PS00615">
    <property type="entry name" value="C_TYPE_LECTIN_1"/>
    <property type="match status" value="1"/>
</dbReference>
<dbReference type="CDD" id="cd00037">
    <property type="entry name" value="CLECT"/>
    <property type="match status" value="1"/>
</dbReference>
<evidence type="ECO:0000259" key="3">
    <source>
        <dbReference type="PROSITE" id="PS01180"/>
    </source>
</evidence>
<dbReference type="AlphaFoldDB" id="A0AAN4ZF19"/>
<dbReference type="InterPro" id="IPR016187">
    <property type="entry name" value="CTDL_fold"/>
</dbReference>
<comment type="caution">
    <text evidence="5">The sequence shown here is derived from an EMBL/GenBank/DDBJ whole genome shotgun (WGS) entry which is preliminary data.</text>
</comment>
<proteinExistence type="predicted"/>
<feature type="domain" description="CUB" evidence="3">
    <location>
        <begin position="213"/>
        <end position="313"/>
    </location>
</feature>
<dbReference type="PROSITE" id="PS50041">
    <property type="entry name" value="C_TYPE_LECTIN_2"/>
    <property type="match status" value="1"/>
</dbReference>
<dbReference type="InterPro" id="IPR016186">
    <property type="entry name" value="C-type_lectin-like/link_sf"/>
</dbReference>
<reference evidence="6" key="1">
    <citation type="submission" date="2022-10" db="EMBL/GenBank/DDBJ databases">
        <title>Genome assembly of Pristionchus species.</title>
        <authorList>
            <person name="Yoshida K."/>
            <person name="Sommer R.J."/>
        </authorList>
    </citation>
    <scope>NUCLEOTIDE SEQUENCE [LARGE SCALE GENOMIC DNA]</scope>
    <source>
        <strain evidence="6">RS5460</strain>
    </source>
</reference>
<dbReference type="InterPro" id="IPR001304">
    <property type="entry name" value="C-type_lectin-like"/>
</dbReference>
<dbReference type="SUPFAM" id="SSF49854">
    <property type="entry name" value="Spermadhesin, CUB domain"/>
    <property type="match status" value="1"/>
</dbReference>
<dbReference type="EMBL" id="BTRK01000002">
    <property type="protein sequence ID" value="GMR38754.1"/>
    <property type="molecule type" value="Genomic_DNA"/>
</dbReference>
<evidence type="ECO:0000256" key="1">
    <source>
        <dbReference type="ARBA" id="ARBA00023157"/>
    </source>
</evidence>
<evidence type="ECO:0000313" key="5">
    <source>
        <dbReference type="EMBL" id="GMR38754.1"/>
    </source>
</evidence>
<dbReference type="SUPFAM" id="SSF56436">
    <property type="entry name" value="C-type lectin-like"/>
    <property type="match status" value="1"/>
</dbReference>
<dbReference type="InterPro" id="IPR050976">
    <property type="entry name" value="Snaclec"/>
</dbReference>
<keyword evidence="6" id="KW-1185">Reference proteome</keyword>
<dbReference type="PANTHER" id="PTHR22991">
    <property type="entry name" value="PROTEIN CBG13490"/>
    <property type="match status" value="1"/>
</dbReference>
<dbReference type="Pfam" id="PF00059">
    <property type="entry name" value="Lectin_C"/>
    <property type="match status" value="1"/>
</dbReference>
<protein>
    <recommendedName>
        <fullName evidence="7">C-type lectin</fullName>
    </recommendedName>
</protein>
<comment type="caution">
    <text evidence="2">Lacks conserved residue(s) required for the propagation of feature annotation.</text>
</comment>
<evidence type="ECO:0000259" key="4">
    <source>
        <dbReference type="PROSITE" id="PS50041"/>
    </source>
</evidence>
<feature type="non-terminal residue" evidence="5">
    <location>
        <position position="313"/>
    </location>
</feature>
<feature type="domain" description="C-type lectin" evidence="4">
    <location>
        <begin position="86"/>
        <end position="203"/>
    </location>
</feature>
<dbReference type="InterPro" id="IPR018378">
    <property type="entry name" value="C-type_lectin_CS"/>
</dbReference>
<dbReference type="Gene3D" id="2.60.120.290">
    <property type="entry name" value="Spermadhesin, CUB domain"/>
    <property type="match status" value="1"/>
</dbReference>
<keyword evidence="1" id="KW-1015">Disulfide bond</keyword>
<dbReference type="Gene3D" id="3.10.100.10">
    <property type="entry name" value="Mannose-Binding Protein A, subunit A"/>
    <property type="match status" value="1"/>
</dbReference>
<dbReference type="Proteomes" id="UP001328107">
    <property type="component" value="Unassembled WGS sequence"/>
</dbReference>
<sequence length="313" mass="34355">GLICNTNTKRWQWSDGSPLDYKPPSYDSNLDQPCSTGTSWDIHEGGYWSNGTNNITKSRTLYVFCTLQLQPPLSGDGCDGVNEERVDGTCYQVRSNAVSWQDAQGICRSLGSTVASIHSLEANQFVRREALVQGAVNGIYIGATSPSNTNTFSWIDGSKWDYQNYYPGFPIAGKGQCLAMDTFSNSGEWMNMDCNSRMGVACARKAESPHNNCTAGPWNEGQVIYSPGYPYDASEPCDYFLTVPPGKRVRVQVLLLEANTCCDRLVMEDNLLGGNIVANLTGEVTGQYYTTLSSNFMRVSWQPKGGVNVRGTV</sequence>
<gene>
    <name evidence="5" type="ORF">PMAYCL1PPCAC_08949</name>
</gene>
<name>A0AAN4ZF19_9BILA</name>
<dbReference type="SMART" id="SM00034">
    <property type="entry name" value="CLECT"/>
    <property type="match status" value="1"/>
</dbReference>
<evidence type="ECO:0000313" key="6">
    <source>
        <dbReference type="Proteomes" id="UP001328107"/>
    </source>
</evidence>
<dbReference type="InterPro" id="IPR035914">
    <property type="entry name" value="Sperma_CUB_dom_sf"/>
</dbReference>
<evidence type="ECO:0008006" key="7">
    <source>
        <dbReference type="Google" id="ProtNLM"/>
    </source>
</evidence>
<feature type="non-terminal residue" evidence="5">
    <location>
        <position position="1"/>
    </location>
</feature>
<evidence type="ECO:0000256" key="2">
    <source>
        <dbReference type="PROSITE-ProRule" id="PRU00059"/>
    </source>
</evidence>
<accession>A0AAN4ZF19</accession>
<dbReference type="PROSITE" id="PS01180">
    <property type="entry name" value="CUB"/>
    <property type="match status" value="1"/>
</dbReference>